<dbReference type="EMBL" id="SFCI01001035">
    <property type="protein sequence ID" value="TFY76979.1"/>
    <property type="molecule type" value="Genomic_DNA"/>
</dbReference>
<evidence type="ECO:0000256" key="2">
    <source>
        <dbReference type="ARBA" id="ARBA00004496"/>
    </source>
</evidence>
<feature type="non-terminal residue" evidence="9">
    <location>
        <position position="1"/>
    </location>
</feature>
<dbReference type="GO" id="GO:0005634">
    <property type="term" value="C:nucleus"/>
    <property type="evidence" value="ECO:0007669"/>
    <property type="project" value="UniProtKB-SubCell"/>
</dbReference>
<keyword evidence="3" id="KW-0963">Cytoplasm</keyword>
<evidence type="ECO:0000256" key="8">
    <source>
        <dbReference type="SAM" id="Phobius"/>
    </source>
</evidence>
<keyword evidence="4" id="KW-0677">Repeat</keyword>
<feature type="transmembrane region" description="Helical" evidence="8">
    <location>
        <begin position="264"/>
        <end position="284"/>
    </location>
</feature>
<protein>
    <recommendedName>
        <fullName evidence="11">Armadillo repeat-containing protein 8</fullName>
    </recommendedName>
</protein>
<dbReference type="AlphaFoldDB" id="A0A4Y9ZTZ7"/>
<dbReference type="PANTHER" id="PTHR15651:SF7">
    <property type="entry name" value="ARMADILLO REPEAT-CONTAINING PROTEIN 8"/>
    <property type="match status" value="1"/>
</dbReference>
<name>A0A4Y9ZTZ7_9AGAM</name>
<dbReference type="Gene3D" id="1.25.10.10">
    <property type="entry name" value="Leucine-rich Repeat Variant"/>
    <property type="match status" value="1"/>
</dbReference>
<dbReference type="GO" id="GO:0034657">
    <property type="term" value="C:GID complex"/>
    <property type="evidence" value="ECO:0007669"/>
    <property type="project" value="TreeGrafter"/>
</dbReference>
<keyword evidence="10" id="KW-1185">Reference proteome</keyword>
<dbReference type="InterPro" id="IPR016024">
    <property type="entry name" value="ARM-type_fold"/>
</dbReference>
<accession>A0A4Y9ZTZ7</accession>
<dbReference type="InterPro" id="IPR011989">
    <property type="entry name" value="ARM-like"/>
</dbReference>
<keyword evidence="5" id="KW-0539">Nucleus</keyword>
<evidence type="ECO:0000256" key="3">
    <source>
        <dbReference type="ARBA" id="ARBA00022490"/>
    </source>
</evidence>
<dbReference type="GO" id="GO:0043161">
    <property type="term" value="P:proteasome-mediated ubiquitin-dependent protein catabolic process"/>
    <property type="evidence" value="ECO:0007669"/>
    <property type="project" value="TreeGrafter"/>
</dbReference>
<feature type="region of interest" description="Disordered" evidence="7">
    <location>
        <begin position="349"/>
        <end position="386"/>
    </location>
</feature>
<proteinExistence type="predicted"/>
<organism evidence="9 10">
    <name type="scientific">Hericium alpestre</name>
    <dbReference type="NCBI Taxonomy" id="135208"/>
    <lineage>
        <taxon>Eukaryota</taxon>
        <taxon>Fungi</taxon>
        <taxon>Dikarya</taxon>
        <taxon>Basidiomycota</taxon>
        <taxon>Agaricomycotina</taxon>
        <taxon>Agaricomycetes</taxon>
        <taxon>Russulales</taxon>
        <taxon>Hericiaceae</taxon>
        <taxon>Hericium</taxon>
    </lineage>
</organism>
<keyword evidence="8" id="KW-1133">Transmembrane helix</keyword>
<evidence type="ECO:0000313" key="9">
    <source>
        <dbReference type="EMBL" id="TFY76979.1"/>
    </source>
</evidence>
<evidence type="ECO:0000256" key="4">
    <source>
        <dbReference type="ARBA" id="ARBA00022737"/>
    </source>
</evidence>
<evidence type="ECO:0000313" key="10">
    <source>
        <dbReference type="Proteomes" id="UP000298061"/>
    </source>
</evidence>
<feature type="transmembrane region" description="Helical" evidence="8">
    <location>
        <begin position="296"/>
        <end position="319"/>
    </location>
</feature>
<feature type="coiled-coil region" evidence="6">
    <location>
        <begin position="391"/>
        <end position="418"/>
    </location>
</feature>
<sequence>VQEAALSALAALARDNFDVATVLSKPAPERPGAAAESSSGLSLALALCKSRNTDVQLAAALCATHIIRASVSNHHPSSPDLPAAMTVMHVMNRLISSSTDSPQARTKACFILKYLVTDEKELCQMAFDGGSLGKLSDLVKSITPTDKASEWDEDEADSICCLREAALTSIAVLALANDDIRRDITDNMKLVPTISTSLAHRHAGIRYAACHLVDSGLGTTLFQRLLKEDEDHRVTYAALTAICNLINEYSPLRQINYLWFTNRIFVAGFLNGLAGAITTIPSVFSAQNGHSTTGSICALAASGSLCIICGGLSLVYGGWKTTLMRREHERLVAACKLIKSISTISSTAKVAPGSKTTGSTTALKAAPHKGNAAAAKGKPKPKKQGGWFSRAANMEARADHLENEAEHMEAQAQGLRQDALWMEAMALGLEGEAASLQGEADHIRDELSNLEDPLDVLDLV</sequence>
<evidence type="ECO:0000256" key="5">
    <source>
        <dbReference type="ARBA" id="ARBA00023242"/>
    </source>
</evidence>
<reference evidence="9 10" key="1">
    <citation type="submission" date="2019-02" db="EMBL/GenBank/DDBJ databases">
        <title>Genome sequencing of the rare red list fungi Hericium alpestre (H. flagellum).</title>
        <authorList>
            <person name="Buettner E."/>
            <person name="Kellner H."/>
        </authorList>
    </citation>
    <scope>NUCLEOTIDE SEQUENCE [LARGE SCALE GENOMIC DNA]</scope>
    <source>
        <strain evidence="9 10">DSM 108284</strain>
    </source>
</reference>
<evidence type="ECO:0008006" key="11">
    <source>
        <dbReference type="Google" id="ProtNLM"/>
    </source>
</evidence>
<feature type="compositionally biased region" description="Low complexity" evidence="7">
    <location>
        <begin position="362"/>
        <end position="376"/>
    </location>
</feature>
<evidence type="ECO:0000256" key="7">
    <source>
        <dbReference type="SAM" id="MobiDB-lite"/>
    </source>
</evidence>
<gene>
    <name evidence="9" type="ORF">EWM64_g7033</name>
</gene>
<comment type="caution">
    <text evidence="9">The sequence shown here is derived from an EMBL/GenBank/DDBJ whole genome shotgun (WGS) entry which is preliminary data.</text>
</comment>
<dbReference type="GO" id="GO:0005737">
    <property type="term" value="C:cytoplasm"/>
    <property type="evidence" value="ECO:0007669"/>
    <property type="project" value="UniProtKB-SubCell"/>
</dbReference>
<evidence type="ECO:0000256" key="1">
    <source>
        <dbReference type="ARBA" id="ARBA00004123"/>
    </source>
</evidence>
<evidence type="ECO:0000256" key="6">
    <source>
        <dbReference type="SAM" id="Coils"/>
    </source>
</evidence>
<dbReference type="Proteomes" id="UP000298061">
    <property type="component" value="Unassembled WGS sequence"/>
</dbReference>
<dbReference type="PANTHER" id="PTHR15651">
    <property type="entry name" value="ARMADILLO REPEAT-CONTAINING PROTEIN 8"/>
    <property type="match status" value="1"/>
</dbReference>
<comment type="subcellular location">
    <subcellularLocation>
        <location evidence="2">Cytoplasm</location>
    </subcellularLocation>
    <subcellularLocation>
        <location evidence="1">Nucleus</location>
    </subcellularLocation>
</comment>
<dbReference type="OrthoDB" id="3254104at2759"/>
<keyword evidence="8" id="KW-0812">Transmembrane</keyword>
<keyword evidence="6" id="KW-0175">Coiled coil</keyword>
<dbReference type="SUPFAM" id="SSF48371">
    <property type="entry name" value="ARM repeat"/>
    <property type="match status" value="1"/>
</dbReference>
<keyword evidence="8" id="KW-0472">Membrane</keyword>
<dbReference type="InterPro" id="IPR038739">
    <property type="entry name" value="ARMC8/Vid28"/>
</dbReference>
<dbReference type="STRING" id="135208.A0A4Y9ZTZ7"/>